<keyword evidence="2 5" id="KW-0812">Transmembrane</keyword>
<evidence type="ECO:0000256" key="1">
    <source>
        <dbReference type="ARBA" id="ARBA00004141"/>
    </source>
</evidence>
<evidence type="ECO:0000313" key="7">
    <source>
        <dbReference type="Proteomes" id="UP000305417"/>
    </source>
</evidence>
<keyword evidence="7" id="KW-1185">Reference proteome</keyword>
<feature type="transmembrane region" description="Helical" evidence="5">
    <location>
        <begin position="12"/>
        <end position="30"/>
    </location>
</feature>
<keyword evidence="3 5" id="KW-1133">Transmembrane helix</keyword>
<comment type="subcellular location">
    <subcellularLocation>
        <location evidence="1">Membrane</location>
        <topology evidence="1">Multi-pass membrane protein</topology>
    </subcellularLocation>
</comment>
<evidence type="ECO:0000256" key="3">
    <source>
        <dbReference type="ARBA" id="ARBA00022989"/>
    </source>
</evidence>
<dbReference type="InterPro" id="IPR006480">
    <property type="entry name" value="Phage_holin_4_1"/>
</dbReference>
<reference evidence="6 7" key="1">
    <citation type="submission" date="2019-05" db="EMBL/GenBank/DDBJ databases">
        <title>Arcobacter cibarius and Arcobacter thereius providing challenges in identification an antibiotic susceptibility and Quinolone resistance.</title>
        <authorList>
            <person name="Busch A."/>
            <person name="Hanel I."/>
            <person name="Hotzel H."/>
            <person name="Tomaso H."/>
        </authorList>
    </citation>
    <scope>NUCLEOTIDE SEQUENCE [LARGE SCALE GENOMIC DNA]</scope>
    <source>
        <strain evidence="6 7">16CS0831-2</strain>
    </source>
</reference>
<keyword evidence="4 5" id="KW-0472">Membrane</keyword>
<proteinExistence type="predicted"/>
<name>A0ABY2V4S8_9BACT</name>
<sequence length="151" mass="16867">MIETSLSIYLKIIYNFIVVLISSMLAYLNIEKEPMMLLAILLIIDYATGLYKAKILEQSITSNKMKYGCISKLLLLVVPIVIAIGAKSVGTDFEYALLVGINILIISEIYSIIGNIYSSRTKEELPEWDAVAIIGKKIRTFLIKLSGESKE</sequence>
<accession>A0ABY2V4S8</accession>
<evidence type="ECO:0000256" key="4">
    <source>
        <dbReference type="ARBA" id="ARBA00023136"/>
    </source>
</evidence>
<evidence type="ECO:0000313" key="6">
    <source>
        <dbReference type="EMBL" id="TLS99952.1"/>
    </source>
</evidence>
<comment type="caution">
    <text evidence="6">The sequence shown here is derived from an EMBL/GenBank/DDBJ whole genome shotgun (WGS) entry which is preliminary data.</text>
</comment>
<feature type="transmembrane region" description="Helical" evidence="5">
    <location>
        <begin position="95"/>
        <end position="113"/>
    </location>
</feature>
<feature type="transmembrane region" description="Helical" evidence="5">
    <location>
        <begin position="73"/>
        <end position="89"/>
    </location>
</feature>
<dbReference type="Pfam" id="PF05105">
    <property type="entry name" value="Phage_holin_4_1"/>
    <property type="match status" value="1"/>
</dbReference>
<evidence type="ECO:0000256" key="2">
    <source>
        <dbReference type="ARBA" id="ARBA00022692"/>
    </source>
</evidence>
<dbReference type="Proteomes" id="UP000305417">
    <property type="component" value="Unassembled WGS sequence"/>
</dbReference>
<evidence type="ECO:0000256" key="5">
    <source>
        <dbReference type="SAM" id="Phobius"/>
    </source>
</evidence>
<feature type="transmembrane region" description="Helical" evidence="5">
    <location>
        <begin position="36"/>
        <end position="53"/>
    </location>
</feature>
<dbReference type="RefSeq" id="WP_138108706.1">
    <property type="nucleotide sequence ID" value="NZ_VBUC01000009.1"/>
</dbReference>
<protein>
    <submittedName>
        <fullName evidence="6">Phage holin family protein</fullName>
    </submittedName>
</protein>
<gene>
    <name evidence="6" type="ORF">FE247_05315</name>
</gene>
<dbReference type="EMBL" id="VBUC01000009">
    <property type="protein sequence ID" value="TLS99952.1"/>
    <property type="molecule type" value="Genomic_DNA"/>
</dbReference>
<organism evidence="6 7">
    <name type="scientific">Aliarcobacter cibarius</name>
    <dbReference type="NCBI Taxonomy" id="255507"/>
    <lineage>
        <taxon>Bacteria</taxon>
        <taxon>Pseudomonadati</taxon>
        <taxon>Campylobacterota</taxon>
        <taxon>Epsilonproteobacteria</taxon>
        <taxon>Campylobacterales</taxon>
        <taxon>Arcobacteraceae</taxon>
        <taxon>Aliarcobacter</taxon>
    </lineage>
</organism>